<dbReference type="EMBL" id="QYUQ01000002">
    <property type="protein sequence ID" value="RJG01348.1"/>
    <property type="molecule type" value="Genomic_DNA"/>
</dbReference>
<dbReference type="PANTHER" id="PTHR11516">
    <property type="entry name" value="PYRUVATE DEHYDROGENASE E1 COMPONENT, ALPHA SUBUNIT BACTERIAL AND ORGANELLAR"/>
    <property type="match status" value="1"/>
</dbReference>
<dbReference type="GO" id="GO:0004739">
    <property type="term" value="F:pyruvate dehydrogenase (acetyl-transferring) activity"/>
    <property type="evidence" value="ECO:0007669"/>
    <property type="project" value="TreeGrafter"/>
</dbReference>
<dbReference type="PANTHER" id="PTHR11516:SF60">
    <property type="entry name" value="PYRUVATE DEHYDROGENASE E1 COMPONENT SUBUNIT ALPHA"/>
    <property type="match status" value="1"/>
</dbReference>
<dbReference type="Proteomes" id="UP000266327">
    <property type="component" value="Unassembled WGS sequence"/>
</dbReference>
<comment type="cofactor">
    <cofactor evidence="1">
        <name>thiamine diphosphate</name>
        <dbReference type="ChEBI" id="CHEBI:58937"/>
    </cofactor>
</comment>
<comment type="caution">
    <text evidence="5">The sequence shown here is derived from an EMBL/GenBank/DDBJ whole genome shotgun (WGS) entry which is preliminary data.</text>
</comment>
<protein>
    <submittedName>
        <fullName evidence="5">Thiamine pyrophosphate-dependent dehydrogenase E1 component subunit alpha</fullName>
    </submittedName>
</protein>
<dbReference type="Gene3D" id="3.40.50.970">
    <property type="match status" value="1"/>
</dbReference>
<evidence type="ECO:0000256" key="1">
    <source>
        <dbReference type="ARBA" id="ARBA00001964"/>
    </source>
</evidence>
<dbReference type="InterPro" id="IPR001017">
    <property type="entry name" value="DH_E1"/>
</dbReference>
<name>A0A3A3FYR4_9BURK</name>
<dbReference type="Pfam" id="PF00676">
    <property type="entry name" value="E1_dh"/>
    <property type="match status" value="1"/>
</dbReference>
<dbReference type="OrthoDB" id="9766715at2"/>
<dbReference type="InterPro" id="IPR029061">
    <property type="entry name" value="THDP-binding"/>
</dbReference>
<dbReference type="SUPFAM" id="SSF52518">
    <property type="entry name" value="Thiamin diphosphate-binding fold (THDP-binding)"/>
    <property type="match status" value="1"/>
</dbReference>
<gene>
    <name evidence="5" type="ORF">D3878_06920</name>
</gene>
<organism evidence="5 6">
    <name type="scientific">Noviherbaspirillum sedimenti</name>
    <dbReference type="NCBI Taxonomy" id="2320865"/>
    <lineage>
        <taxon>Bacteria</taxon>
        <taxon>Pseudomonadati</taxon>
        <taxon>Pseudomonadota</taxon>
        <taxon>Betaproteobacteria</taxon>
        <taxon>Burkholderiales</taxon>
        <taxon>Oxalobacteraceae</taxon>
        <taxon>Noviherbaspirillum</taxon>
    </lineage>
</organism>
<keyword evidence="2" id="KW-0560">Oxidoreductase</keyword>
<evidence type="ECO:0000313" key="6">
    <source>
        <dbReference type="Proteomes" id="UP000266327"/>
    </source>
</evidence>
<keyword evidence="6" id="KW-1185">Reference proteome</keyword>
<dbReference type="AlphaFoldDB" id="A0A3A3FYR4"/>
<dbReference type="CDD" id="cd02000">
    <property type="entry name" value="TPP_E1_PDC_ADC_BCADC"/>
    <property type="match status" value="1"/>
</dbReference>
<keyword evidence="3" id="KW-0786">Thiamine pyrophosphate</keyword>
<reference evidence="6" key="1">
    <citation type="submission" date="2018-09" db="EMBL/GenBank/DDBJ databases">
        <authorList>
            <person name="Zhu H."/>
        </authorList>
    </citation>
    <scope>NUCLEOTIDE SEQUENCE [LARGE SCALE GENOMIC DNA]</scope>
    <source>
        <strain evidence="6">K1S02-23</strain>
    </source>
</reference>
<dbReference type="GO" id="GO:0006086">
    <property type="term" value="P:pyruvate decarboxylation to acetyl-CoA"/>
    <property type="evidence" value="ECO:0007669"/>
    <property type="project" value="TreeGrafter"/>
</dbReference>
<dbReference type="InterPro" id="IPR050642">
    <property type="entry name" value="PDH_E1_Alpha_Subunit"/>
</dbReference>
<evidence type="ECO:0000313" key="5">
    <source>
        <dbReference type="EMBL" id="RJG01348.1"/>
    </source>
</evidence>
<evidence type="ECO:0000256" key="3">
    <source>
        <dbReference type="ARBA" id="ARBA00023052"/>
    </source>
</evidence>
<evidence type="ECO:0000256" key="2">
    <source>
        <dbReference type="ARBA" id="ARBA00023002"/>
    </source>
</evidence>
<sequence length="329" mass="36007">MWRKTLAEKRDLIEMFRKMALLKMNDEKLRSTIKSGRLSMPYYSSRGQEVIPAAVSVCLRKEDYICTIYRGIHDSLAKGAPLKQVWAELAGRIDGTCKGKGGPMHITHPASGVMITTGIVGSTMPIANGLAWASQLSGDGRVTIAYFGDGASNIGAFHEALNLASLWKLPVVFVCSNNGYAEHTKYSSGTAIDRISKRAESYSMPGVTVDGNDPLLMHAAAREAIERAREGGGPTLIEAITFRFYGHVFGDDDSYMSPGERAAHMEKDPYPIYRNWLLANNHATENELAAIETGIAAELEEALQFALASPYPDAAEIYRDVFQHEVEAA</sequence>
<accession>A0A3A3FYR4</accession>
<feature type="domain" description="Dehydrogenase E1 component" evidence="4">
    <location>
        <begin position="18"/>
        <end position="313"/>
    </location>
</feature>
<proteinExistence type="predicted"/>
<evidence type="ECO:0000259" key="4">
    <source>
        <dbReference type="Pfam" id="PF00676"/>
    </source>
</evidence>